<organism evidence="2 3">
    <name type="scientific">Manduca sexta</name>
    <name type="common">Tobacco hawkmoth</name>
    <name type="synonym">Tobacco hornworm</name>
    <dbReference type="NCBI Taxonomy" id="7130"/>
    <lineage>
        <taxon>Eukaryota</taxon>
        <taxon>Metazoa</taxon>
        <taxon>Ecdysozoa</taxon>
        <taxon>Arthropoda</taxon>
        <taxon>Hexapoda</taxon>
        <taxon>Insecta</taxon>
        <taxon>Pterygota</taxon>
        <taxon>Neoptera</taxon>
        <taxon>Endopterygota</taxon>
        <taxon>Lepidoptera</taxon>
        <taxon>Glossata</taxon>
        <taxon>Ditrysia</taxon>
        <taxon>Bombycoidea</taxon>
        <taxon>Sphingidae</taxon>
        <taxon>Sphinginae</taxon>
        <taxon>Sphingini</taxon>
        <taxon>Manduca</taxon>
    </lineage>
</organism>
<dbReference type="AlphaFoldDB" id="A0A921ZZ82"/>
<protein>
    <submittedName>
        <fullName evidence="2">Uncharacterized protein</fullName>
    </submittedName>
</protein>
<name>A0A921ZZ82_MANSE</name>
<reference evidence="2" key="2">
    <citation type="submission" date="2020-12" db="EMBL/GenBank/DDBJ databases">
        <authorList>
            <person name="Kanost M."/>
        </authorList>
    </citation>
    <scope>NUCLEOTIDE SEQUENCE</scope>
</reference>
<accession>A0A921ZZ82</accession>
<evidence type="ECO:0000313" key="2">
    <source>
        <dbReference type="EMBL" id="KAG6465689.1"/>
    </source>
</evidence>
<dbReference type="Proteomes" id="UP000791440">
    <property type="component" value="Unassembled WGS sequence"/>
</dbReference>
<dbReference type="EMBL" id="JH669654">
    <property type="protein sequence ID" value="KAG6465689.1"/>
    <property type="molecule type" value="Genomic_DNA"/>
</dbReference>
<gene>
    <name evidence="2" type="ORF">O3G_MSEX015319</name>
</gene>
<evidence type="ECO:0000313" key="3">
    <source>
        <dbReference type="Proteomes" id="UP000791440"/>
    </source>
</evidence>
<sequence length="55" mass="6858">MHMRDQQLYYHRLRMWLEDQLRQERESLPENNVTLIDDLPRRKRRTASPKVPRLA</sequence>
<proteinExistence type="predicted"/>
<feature type="region of interest" description="Disordered" evidence="1">
    <location>
        <begin position="27"/>
        <end position="55"/>
    </location>
</feature>
<reference evidence="2" key="1">
    <citation type="journal article" date="2016" name="Insect Biochem. Mol. Biol.">
        <title>Multifaceted biological insights from a draft genome sequence of the tobacco hornworm moth, Manduca sexta.</title>
        <authorList>
            <person name="Kanost M.R."/>
            <person name="Arrese E.L."/>
            <person name="Cao X."/>
            <person name="Chen Y.R."/>
            <person name="Chellapilla S."/>
            <person name="Goldsmith M.R."/>
            <person name="Grosse-Wilde E."/>
            <person name="Heckel D.G."/>
            <person name="Herndon N."/>
            <person name="Jiang H."/>
            <person name="Papanicolaou A."/>
            <person name="Qu J."/>
            <person name="Soulages J.L."/>
            <person name="Vogel H."/>
            <person name="Walters J."/>
            <person name="Waterhouse R.M."/>
            <person name="Ahn S.J."/>
            <person name="Almeida F.C."/>
            <person name="An C."/>
            <person name="Aqrawi P."/>
            <person name="Bretschneider A."/>
            <person name="Bryant W.B."/>
            <person name="Bucks S."/>
            <person name="Chao H."/>
            <person name="Chevignon G."/>
            <person name="Christen J.M."/>
            <person name="Clarke D.F."/>
            <person name="Dittmer N.T."/>
            <person name="Ferguson L.C.F."/>
            <person name="Garavelou S."/>
            <person name="Gordon K.H.J."/>
            <person name="Gunaratna R.T."/>
            <person name="Han Y."/>
            <person name="Hauser F."/>
            <person name="He Y."/>
            <person name="Heidel-Fischer H."/>
            <person name="Hirsh A."/>
            <person name="Hu Y."/>
            <person name="Jiang H."/>
            <person name="Kalra D."/>
            <person name="Klinner C."/>
            <person name="Konig C."/>
            <person name="Kovar C."/>
            <person name="Kroll A.R."/>
            <person name="Kuwar S.S."/>
            <person name="Lee S.L."/>
            <person name="Lehman R."/>
            <person name="Li K."/>
            <person name="Li Z."/>
            <person name="Liang H."/>
            <person name="Lovelace S."/>
            <person name="Lu Z."/>
            <person name="Mansfield J.H."/>
            <person name="McCulloch K.J."/>
            <person name="Mathew T."/>
            <person name="Morton B."/>
            <person name="Muzny D.M."/>
            <person name="Neunemann D."/>
            <person name="Ongeri F."/>
            <person name="Pauchet Y."/>
            <person name="Pu L.L."/>
            <person name="Pyrousis I."/>
            <person name="Rao X.J."/>
            <person name="Redding A."/>
            <person name="Roesel C."/>
            <person name="Sanchez-Gracia A."/>
            <person name="Schaack S."/>
            <person name="Shukla A."/>
            <person name="Tetreau G."/>
            <person name="Wang Y."/>
            <person name="Xiong G.H."/>
            <person name="Traut W."/>
            <person name="Walsh T.K."/>
            <person name="Worley K.C."/>
            <person name="Wu D."/>
            <person name="Wu W."/>
            <person name="Wu Y.Q."/>
            <person name="Zhang X."/>
            <person name="Zou Z."/>
            <person name="Zucker H."/>
            <person name="Briscoe A.D."/>
            <person name="Burmester T."/>
            <person name="Clem R.J."/>
            <person name="Feyereisen R."/>
            <person name="Grimmelikhuijzen C.J.P."/>
            <person name="Hamodrakas S.J."/>
            <person name="Hansson B.S."/>
            <person name="Huguet E."/>
            <person name="Jermiin L.S."/>
            <person name="Lan Q."/>
            <person name="Lehman H.K."/>
            <person name="Lorenzen M."/>
            <person name="Merzendorfer H."/>
            <person name="Michalopoulos I."/>
            <person name="Morton D.B."/>
            <person name="Muthukrishnan S."/>
            <person name="Oakeshott J.G."/>
            <person name="Palmer W."/>
            <person name="Park Y."/>
            <person name="Passarelli A.L."/>
            <person name="Rozas J."/>
            <person name="Schwartz L.M."/>
            <person name="Smith W."/>
            <person name="Southgate A."/>
            <person name="Vilcinskas A."/>
            <person name="Vogt R."/>
            <person name="Wang P."/>
            <person name="Werren J."/>
            <person name="Yu X.Q."/>
            <person name="Zhou J.J."/>
            <person name="Brown S.J."/>
            <person name="Scherer S.E."/>
            <person name="Richards S."/>
            <person name="Blissard G.W."/>
        </authorList>
    </citation>
    <scope>NUCLEOTIDE SEQUENCE</scope>
</reference>
<comment type="caution">
    <text evidence="2">The sequence shown here is derived from an EMBL/GenBank/DDBJ whole genome shotgun (WGS) entry which is preliminary data.</text>
</comment>
<feature type="non-terminal residue" evidence="2">
    <location>
        <position position="55"/>
    </location>
</feature>
<keyword evidence="3" id="KW-1185">Reference proteome</keyword>
<evidence type="ECO:0000256" key="1">
    <source>
        <dbReference type="SAM" id="MobiDB-lite"/>
    </source>
</evidence>